<organism evidence="1 2">
    <name type="scientific">Aureimonas ureilytica</name>
    <dbReference type="NCBI Taxonomy" id="401562"/>
    <lineage>
        <taxon>Bacteria</taxon>
        <taxon>Pseudomonadati</taxon>
        <taxon>Pseudomonadota</taxon>
        <taxon>Alphaproteobacteria</taxon>
        <taxon>Hyphomicrobiales</taxon>
        <taxon>Aurantimonadaceae</taxon>
        <taxon>Aureimonas</taxon>
    </lineage>
</organism>
<dbReference type="Proteomes" id="UP000078272">
    <property type="component" value="Unassembled WGS sequence"/>
</dbReference>
<comment type="caution">
    <text evidence="1">The sequence shown here is derived from an EMBL/GenBank/DDBJ whole genome shotgun (WGS) entry which is preliminary data.</text>
</comment>
<dbReference type="PATRIC" id="fig|401562.3.peg.548"/>
<dbReference type="InterPro" id="IPR006311">
    <property type="entry name" value="TAT_signal"/>
</dbReference>
<dbReference type="PROSITE" id="PS51318">
    <property type="entry name" value="TAT"/>
    <property type="match status" value="1"/>
</dbReference>
<reference evidence="1 2" key="1">
    <citation type="journal article" date="2016" name="Front. Microbiol.">
        <title>Genomic Resource of Rice Seed Associated Bacteria.</title>
        <authorList>
            <person name="Midha S."/>
            <person name="Bansal K."/>
            <person name="Sharma S."/>
            <person name="Kumar N."/>
            <person name="Patil P.P."/>
            <person name="Chaudhry V."/>
            <person name="Patil P.B."/>
        </authorList>
    </citation>
    <scope>NUCLEOTIDE SEQUENCE [LARGE SCALE GENOMIC DNA]</scope>
    <source>
        <strain evidence="1 2">NS226</strain>
    </source>
</reference>
<evidence type="ECO:0000313" key="1">
    <source>
        <dbReference type="EMBL" id="KTQ96734.1"/>
    </source>
</evidence>
<evidence type="ECO:0000313" key="2">
    <source>
        <dbReference type="Proteomes" id="UP000078272"/>
    </source>
</evidence>
<dbReference type="EMBL" id="LDPZ01000013">
    <property type="protein sequence ID" value="KTQ96734.1"/>
    <property type="molecule type" value="Genomic_DNA"/>
</dbReference>
<dbReference type="RefSeq" id="WP_058634263.1">
    <property type="nucleotide sequence ID" value="NZ_LDPZ01000013.1"/>
</dbReference>
<sequence length="174" mass="18267">MKSLRNGPTRRAVLAGGLALAGGAWVHPLNAQARSTDQRSVWIVAVPGRRAETAWERAGPLLQAAGRAPGLADWLIADGYRPAGFTGRLIAPAAVLDLAPARLAQLLADPKLAQITSTRIPTRQDTQNWATAFAALLREPVAFASCVVAVDESPPAAIDPLAAALKPLATLRFV</sequence>
<protein>
    <submittedName>
        <fullName evidence="1">Uncharacterized protein</fullName>
    </submittedName>
</protein>
<dbReference type="AlphaFoldDB" id="A0A175RAQ1"/>
<name>A0A175RAQ1_9HYPH</name>
<proteinExistence type="predicted"/>
<dbReference type="STRING" id="401562.NS365_03750"/>
<gene>
    <name evidence="1" type="ORF">NS226_06305</name>
</gene>
<accession>A0A175RAQ1</accession>